<comment type="caution">
    <text evidence="13">The sequence shown here is derived from an EMBL/GenBank/DDBJ whole genome shotgun (WGS) entry which is preliminary data.</text>
</comment>
<keyword evidence="10" id="KW-0406">Ion transport</keyword>
<gene>
    <name evidence="13" type="primary">RvY_09668</name>
    <name evidence="13" type="synonym">RvY_09668.1</name>
    <name evidence="13" type="ORF">RvY_09668-1</name>
</gene>
<dbReference type="SUPFAM" id="SSF55387">
    <property type="entry name" value="Frataxin/Nqo15-like"/>
    <property type="match status" value="1"/>
</dbReference>
<protein>
    <recommendedName>
        <fullName evidence="3">ferroxidase</fullName>
        <ecNumber evidence="3">1.16.3.1</ecNumber>
    </recommendedName>
</protein>
<keyword evidence="4" id="KW-0409">Iron storage</keyword>
<keyword evidence="8" id="KW-0560">Oxidoreductase</keyword>
<evidence type="ECO:0000256" key="6">
    <source>
        <dbReference type="ARBA" id="ARBA00022496"/>
    </source>
</evidence>
<dbReference type="GO" id="GO:0034986">
    <property type="term" value="F:iron chaperone activity"/>
    <property type="evidence" value="ECO:0007669"/>
    <property type="project" value="TreeGrafter"/>
</dbReference>
<dbReference type="NCBIfam" id="TIGR03422">
    <property type="entry name" value="mito_frataxin"/>
    <property type="match status" value="1"/>
</dbReference>
<evidence type="ECO:0000256" key="1">
    <source>
        <dbReference type="ARBA" id="ARBA00004173"/>
    </source>
</evidence>
<dbReference type="EC" id="1.16.3.1" evidence="3"/>
<dbReference type="PANTHER" id="PTHR16821:SF2">
    <property type="entry name" value="FRATAXIN, MITOCHONDRIAL"/>
    <property type="match status" value="1"/>
</dbReference>
<dbReference type="GO" id="GO:0051537">
    <property type="term" value="F:2 iron, 2 sulfur cluster binding"/>
    <property type="evidence" value="ECO:0007669"/>
    <property type="project" value="TreeGrafter"/>
</dbReference>
<comment type="similarity">
    <text evidence="2">Belongs to the frataxin family.</text>
</comment>
<dbReference type="InterPro" id="IPR017789">
    <property type="entry name" value="Frataxin"/>
</dbReference>
<organism evidence="13 14">
    <name type="scientific">Ramazzottius varieornatus</name>
    <name type="common">Water bear</name>
    <name type="synonym">Tardigrade</name>
    <dbReference type="NCBI Taxonomy" id="947166"/>
    <lineage>
        <taxon>Eukaryota</taxon>
        <taxon>Metazoa</taxon>
        <taxon>Ecdysozoa</taxon>
        <taxon>Tardigrada</taxon>
        <taxon>Eutardigrada</taxon>
        <taxon>Parachela</taxon>
        <taxon>Hypsibioidea</taxon>
        <taxon>Ramazzottiidae</taxon>
        <taxon>Ramazzottius</taxon>
    </lineage>
</organism>
<dbReference type="InterPro" id="IPR036524">
    <property type="entry name" value="Frataxin/CyaY_sf"/>
</dbReference>
<keyword evidence="11" id="KW-0496">Mitochondrion</keyword>
<dbReference type="GO" id="GO:0005739">
    <property type="term" value="C:mitochondrion"/>
    <property type="evidence" value="ECO:0007669"/>
    <property type="project" value="UniProtKB-SubCell"/>
</dbReference>
<dbReference type="GO" id="GO:0008198">
    <property type="term" value="F:ferrous iron binding"/>
    <property type="evidence" value="ECO:0007669"/>
    <property type="project" value="TreeGrafter"/>
</dbReference>
<dbReference type="Proteomes" id="UP000186922">
    <property type="component" value="Unassembled WGS sequence"/>
</dbReference>
<dbReference type="SMART" id="SM01219">
    <property type="entry name" value="Frataxin_Cyay"/>
    <property type="match status" value="1"/>
</dbReference>
<evidence type="ECO:0000256" key="4">
    <source>
        <dbReference type="ARBA" id="ARBA00022434"/>
    </source>
</evidence>
<dbReference type="InterPro" id="IPR002908">
    <property type="entry name" value="Frataxin/CyaY"/>
</dbReference>
<dbReference type="PANTHER" id="PTHR16821">
    <property type="entry name" value="FRATAXIN"/>
    <property type="match status" value="1"/>
</dbReference>
<reference evidence="13 14" key="1">
    <citation type="journal article" date="2016" name="Nat. Commun.">
        <title>Extremotolerant tardigrade genome and improved radiotolerance of human cultured cells by tardigrade-unique protein.</title>
        <authorList>
            <person name="Hashimoto T."/>
            <person name="Horikawa D.D."/>
            <person name="Saito Y."/>
            <person name="Kuwahara H."/>
            <person name="Kozuka-Hata H."/>
            <person name="Shin-I T."/>
            <person name="Minakuchi Y."/>
            <person name="Ohishi K."/>
            <person name="Motoyama A."/>
            <person name="Aizu T."/>
            <person name="Enomoto A."/>
            <person name="Kondo K."/>
            <person name="Tanaka S."/>
            <person name="Hara Y."/>
            <person name="Koshikawa S."/>
            <person name="Sagara H."/>
            <person name="Miura T."/>
            <person name="Yokobori S."/>
            <person name="Miyagawa K."/>
            <person name="Suzuki Y."/>
            <person name="Kubo T."/>
            <person name="Oyama M."/>
            <person name="Kohara Y."/>
            <person name="Fujiyama A."/>
            <person name="Arakawa K."/>
            <person name="Katayama T."/>
            <person name="Toyoda A."/>
            <person name="Kunieda T."/>
        </authorList>
    </citation>
    <scope>NUCLEOTIDE SEQUENCE [LARGE SCALE GENOMIC DNA]</scope>
    <source>
        <strain evidence="13 14">YOKOZUNA-1</strain>
    </source>
</reference>
<comment type="catalytic activity">
    <reaction evidence="12">
        <text>4 Fe(2+) + O2 + 4 H(+) = 4 Fe(3+) + 2 H2O</text>
        <dbReference type="Rhea" id="RHEA:11148"/>
        <dbReference type="ChEBI" id="CHEBI:15377"/>
        <dbReference type="ChEBI" id="CHEBI:15378"/>
        <dbReference type="ChEBI" id="CHEBI:15379"/>
        <dbReference type="ChEBI" id="CHEBI:29033"/>
        <dbReference type="ChEBI" id="CHEBI:29034"/>
        <dbReference type="EC" id="1.16.3.1"/>
    </reaction>
</comment>
<keyword evidence="9" id="KW-0408">Iron</keyword>
<evidence type="ECO:0000256" key="9">
    <source>
        <dbReference type="ARBA" id="ARBA00023004"/>
    </source>
</evidence>
<name>A0A1D1VCJ4_RAMVA</name>
<dbReference type="PROSITE" id="PS50810">
    <property type="entry name" value="FRATAXIN_2"/>
    <property type="match status" value="1"/>
</dbReference>
<dbReference type="EMBL" id="BDGG01000004">
    <property type="protein sequence ID" value="GAU98535.1"/>
    <property type="molecule type" value="Genomic_DNA"/>
</dbReference>
<dbReference type="PRINTS" id="PR00904">
    <property type="entry name" value="FRATAXIN"/>
</dbReference>
<dbReference type="AlphaFoldDB" id="A0A1D1VCJ4"/>
<dbReference type="STRING" id="947166.A0A1D1VCJ4"/>
<comment type="subcellular location">
    <subcellularLocation>
        <location evidence="1">Mitochondrion</location>
    </subcellularLocation>
</comment>
<dbReference type="GO" id="GO:0004322">
    <property type="term" value="F:ferroxidase activity"/>
    <property type="evidence" value="ECO:0007669"/>
    <property type="project" value="UniProtKB-EC"/>
</dbReference>
<dbReference type="Gene3D" id="3.30.920.10">
    <property type="entry name" value="Frataxin/CyaY"/>
    <property type="match status" value="1"/>
</dbReference>
<sequence>MFRSAGRSWRSSALYHIGKMENPVLSNLRRAPCSSRSTSLCACNTRTSILHLLERCRLPHDLSSVPKYSVFSGAPKDTRTKPTELSDNEYHEKADRTLGSLSAFFEDIGDNFRENPDYDVMYASGVLTVSLLPGYTIVMNKQSPNHQIWLSSPISGPKRYDFENETWTYHHDGSTLHDLLSKEVSELLKRPVDFTGCDFGQSKSS</sequence>
<dbReference type="Pfam" id="PF01491">
    <property type="entry name" value="Frataxin_Cyay"/>
    <property type="match status" value="1"/>
</dbReference>
<dbReference type="GO" id="GO:0006826">
    <property type="term" value="P:iron ion transport"/>
    <property type="evidence" value="ECO:0007669"/>
    <property type="project" value="UniProtKB-KW"/>
</dbReference>
<dbReference type="OrthoDB" id="1897642at2759"/>
<evidence type="ECO:0000256" key="11">
    <source>
        <dbReference type="ARBA" id="ARBA00023128"/>
    </source>
</evidence>
<evidence type="ECO:0000256" key="10">
    <source>
        <dbReference type="ARBA" id="ARBA00023065"/>
    </source>
</evidence>
<keyword evidence="5" id="KW-0813">Transport</keyword>
<dbReference type="CDD" id="cd00503">
    <property type="entry name" value="Frataxin"/>
    <property type="match status" value="1"/>
</dbReference>
<evidence type="ECO:0000256" key="5">
    <source>
        <dbReference type="ARBA" id="ARBA00022448"/>
    </source>
</evidence>
<evidence type="ECO:0000256" key="3">
    <source>
        <dbReference type="ARBA" id="ARBA00013107"/>
    </source>
</evidence>
<keyword evidence="6" id="KW-0410">Iron transport</keyword>
<keyword evidence="7" id="KW-0809">Transit peptide</keyword>
<evidence type="ECO:0000256" key="12">
    <source>
        <dbReference type="ARBA" id="ARBA00047990"/>
    </source>
</evidence>
<evidence type="ECO:0000256" key="7">
    <source>
        <dbReference type="ARBA" id="ARBA00022946"/>
    </source>
</evidence>
<dbReference type="NCBIfam" id="TIGR03421">
    <property type="entry name" value="FeS_CyaY"/>
    <property type="match status" value="1"/>
</dbReference>
<evidence type="ECO:0000313" key="14">
    <source>
        <dbReference type="Proteomes" id="UP000186922"/>
    </source>
</evidence>
<accession>A0A1D1VCJ4</accession>
<dbReference type="GO" id="GO:0008199">
    <property type="term" value="F:ferric iron binding"/>
    <property type="evidence" value="ECO:0007669"/>
    <property type="project" value="InterPro"/>
</dbReference>
<evidence type="ECO:0000256" key="2">
    <source>
        <dbReference type="ARBA" id="ARBA00008183"/>
    </source>
</evidence>
<evidence type="ECO:0000256" key="8">
    <source>
        <dbReference type="ARBA" id="ARBA00023002"/>
    </source>
</evidence>
<dbReference type="GO" id="GO:0016226">
    <property type="term" value="P:iron-sulfur cluster assembly"/>
    <property type="evidence" value="ECO:0007669"/>
    <property type="project" value="InterPro"/>
</dbReference>
<keyword evidence="14" id="KW-1185">Reference proteome</keyword>
<evidence type="ECO:0000313" key="13">
    <source>
        <dbReference type="EMBL" id="GAU98535.1"/>
    </source>
</evidence>
<proteinExistence type="inferred from homology"/>
<dbReference type="GO" id="GO:0006879">
    <property type="term" value="P:intracellular iron ion homeostasis"/>
    <property type="evidence" value="ECO:0007669"/>
    <property type="project" value="UniProtKB-KW"/>
</dbReference>